<gene>
    <name evidence="1" type="ORF">TNCV_1123381</name>
</gene>
<evidence type="ECO:0000313" key="1">
    <source>
        <dbReference type="EMBL" id="GFY10816.1"/>
    </source>
</evidence>
<keyword evidence="2" id="KW-1185">Reference proteome</keyword>
<dbReference type="AlphaFoldDB" id="A0A8X6SEN3"/>
<protein>
    <submittedName>
        <fullName evidence="1">Uncharacterized protein</fullName>
    </submittedName>
</protein>
<accession>A0A8X6SEN3</accession>
<organism evidence="1 2">
    <name type="scientific">Trichonephila clavipes</name>
    <name type="common">Golden silk orbweaver</name>
    <name type="synonym">Nephila clavipes</name>
    <dbReference type="NCBI Taxonomy" id="2585209"/>
    <lineage>
        <taxon>Eukaryota</taxon>
        <taxon>Metazoa</taxon>
        <taxon>Ecdysozoa</taxon>
        <taxon>Arthropoda</taxon>
        <taxon>Chelicerata</taxon>
        <taxon>Arachnida</taxon>
        <taxon>Araneae</taxon>
        <taxon>Araneomorphae</taxon>
        <taxon>Entelegynae</taxon>
        <taxon>Araneoidea</taxon>
        <taxon>Nephilidae</taxon>
        <taxon>Trichonephila</taxon>
    </lineage>
</organism>
<proteinExistence type="predicted"/>
<sequence>MPAMIRYLDHWVTAAPSRTKIEVARWRNVNPSVIQCGGSTNDSHALPQVWMTDICHCAQEEIEPLLWLISDLPSLQALEGLYQNQPCVKGFTNVIFKRGEQPFVSRSRHAIGGNAYSGPENMSIGRVINERLFSLRMSPGLASKAIADVVSFKE</sequence>
<dbReference type="Proteomes" id="UP000887159">
    <property type="component" value="Unassembled WGS sequence"/>
</dbReference>
<comment type="caution">
    <text evidence="1">The sequence shown here is derived from an EMBL/GenBank/DDBJ whole genome shotgun (WGS) entry which is preliminary data.</text>
</comment>
<evidence type="ECO:0000313" key="2">
    <source>
        <dbReference type="Proteomes" id="UP000887159"/>
    </source>
</evidence>
<reference evidence="1" key="1">
    <citation type="submission" date="2020-08" db="EMBL/GenBank/DDBJ databases">
        <title>Multicomponent nature underlies the extraordinary mechanical properties of spider dragline silk.</title>
        <authorList>
            <person name="Kono N."/>
            <person name="Nakamura H."/>
            <person name="Mori M."/>
            <person name="Yoshida Y."/>
            <person name="Ohtoshi R."/>
            <person name="Malay A.D."/>
            <person name="Moran D.A.P."/>
            <person name="Tomita M."/>
            <person name="Numata K."/>
            <person name="Arakawa K."/>
        </authorList>
    </citation>
    <scope>NUCLEOTIDE SEQUENCE</scope>
</reference>
<name>A0A8X6SEN3_TRICX</name>
<dbReference type="EMBL" id="BMAU01021301">
    <property type="protein sequence ID" value="GFY10816.1"/>
    <property type="molecule type" value="Genomic_DNA"/>
</dbReference>